<dbReference type="Gene3D" id="2.130.10.10">
    <property type="entry name" value="YVTN repeat-like/Quinoprotein amine dehydrogenase"/>
    <property type="match status" value="2"/>
</dbReference>
<evidence type="ECO:0000256" key="8">
    <source>
        <dbReference type="PROSITE-ProRule" id="PRU00221"/>
    </source>
</evidence>
<dbReference type="InterPro" id="IPR050349">
    <property type="entry name" value="WD_LIS1/nudF_dynein_reg"/>
</dbReference>
<dbReference type="PROSITE" id="PS01036">
    <property type="entry name" value="HSP70_3"/>
    <property type="match status" value="1"/>
</dbReference>
<feature type="transmembrane region" description="Helical" evidence="10">
    <location>
        <begin position="569"/>
        <end position="589"/>
    </location>
</feature>
<dbReference type="InterPro" id="IPR015943">
    <property type="entry name" value="WD40/YVTN_repeat-like_dom_sf"/>
</dbReference>
<feature type="region of interest" description="Disordered" evidence="9">
    <location>
        <begin position="375"/>
        <end position="400"/>
    </location>
</feature>
<dbReference type="PROSITE" id="PS50294">
    <property type="entry name" value="WD_REPEATS_REGION"/>
    <property type="match status" value="2"/>
</dbReference>
<evidence type="ECO:0000313" key="11">
    <source>
        <dbReference type="EMBL" id="GLH96817.1"/>
    </source>
</evidence>
<keyword evidence="10" id="KW-0472">Membrane</keyword>
<dbReference type="Gene3D" id="3.30.420.40">
    <property type="match status" value="2"/>
</dbReference>
<dbReference type="InterPro" id="IPR013126">
    <property type="entry name" value="Hsp_70_fam"/>
</dbReference>
<feature type="compositionally biased region" description="Basic and acidic residues" evidence="9">
    <location>
        <begin position="390"/>
        <end position="400"/>
    </location>
</feature>
<feature type="compositionally biased region" description="Pro residues" evidence="9">
    <location>
        <begin position="378"/>
        <end position="388"/>
    </location>
</feature>
<dbReference type="Proteomes" id="UP001144280">
    <property type="component" value="Unassembled WGS sequence"/>
</dbReference>
<feature type="repeat" description="WD" evidence="8">
    <location>
        <begin position="891"/>
        <end position="926"/>
    </location>
</feature>
<evidence type="ECO:0000256" key="9">
    <source>
        <dbReference type="SAM" id="MobiDB-lite"/>
    </source>
</evidence>
<keyword evidence="6" id="KW-0346">Stress response</keyword>
<keyword evidence="12" id="KW-1185">Reference proteome</keyword>
<dbReference type="InterPro" id="IPR018181">
    <property type="entry name" value="Heat_shock_70_CS"/>
</dbReference>
<reference evidence="11" key="1">
    <citation type="submission" date="2022-12" db="EMBL/GenBank/DDBJ databases">
        <title>New Phytohabitans aurantiacus sp. RD004123 nov., an actinomycete isolated from soil.</title>
        <authorList>
            <person name="Triningsih D.W."/>
            <person name="Harunari E."/>
            <person name="Igarashi Y."/>
        </authorList>
    </citation>
    <scope>NUCLEOTIDE SEQUENCE</scope>
    <source>
        <strain evidence="11">RD004123</strain>
    </source>
</reference>
<keyword evidence="7" id="KW-0143">Chaperone</keyword>
<evidence type="ECO:0000256" key="3">
    <source>
        <dbReference type="ARBA" id="ARBA00022737"/>
    </source>
</evidence>
<dbReference type="EMBL" id="BSDI01000007">
    <property type="protein sequence ID" value="GLH96817.1"/>
    <property type="molecule type" value="Genomic_DNA"/>
</dbReference>
<keyword evidence="10" id="KW-1133">Transmembrane helix</keyword>
<keyword evidence="2 8" id="KW-0853">WD repeat</keyword>
<feature type="transmembrane region" description="Helical" evidence="10">
    <location>
        <begin position="501"/>
        <end position="520"/>
    </location>
</feature>
<dbReference type="SMART" id="SM00320">
    <property type="entry name" value="WD40"/>
    <property type="match status" value="6"/>
</dbReference>
<evidence type="ECO:0000313" key="12">
    <source>
        <dbReference type="Proteomes" id="UP001144280"/>
    </source>
</evidence>
<evidence type="ECO:0000256" key="10">
    <source>
        <dbReference type="SAM" id="Phobius"/>
    </source>
</evidence>
<evidence type="ECO:0000256" key="2">
    <source>
        <dbReference type="ARBA" id="ARBA00022574"/>
    </source>
</evidence>
<feature type="transmembrane region" description="Helical" evidence="10">
    <location>
        <begin position="601"/>
        <end position="620"/>
    </location>
</feature>
<keyword evidence="5" id="KW-0067">ATP-binding</keyword>
<keyword evidence="10" id="KW-0812">Transmembrane</keyword>
<evidence type="ECO:0000256" key="7">
    <source>
        <dbReference type="ARBA" id="ARBA00023186"/>
    </source>
</evidence>
<dbReference type="Pfam" id="PF00400">
    <property type="entry name" value="WD40"/>
    <property type="match status" value="3"/>
</dbReference>
<evidence type="ECO:0000256" key="5">
    <source>
        <dbReference type="ARBA" id="ARBA00022840"/>
    </source>
</evidence>
<comment type="similarity">
    <text evidence="1">Belongs to the heat shock protein 70 family.</text>
</comment>
<evidence type="ECO:0000256" key="1">
    <source>
        <dbReference type="ARBA" id="ARBA00007381"/>
    </source>
</evidence>
<evidence type="ECO:0000256" key="4">
    <source>
        <dbReference type="ARBA" id="ARBA00022741"/>
    </source>
</evidence>
<dbReference type="PANTHER" id="PTHR44129">
    <property type="entry name" value="WD REPEAT-CONTAINING PROTEIN POP1"/>
    <property type="match status" value="1"/>
</dbReference>
<feature type="repeat" description="WD" evidence="8">
    <location>
        <begin position="803"/>
        <end position="845"/>
    </location>
</feature>
<dbReference type="InterPro" id="IPR043129">
    <property type="entry name" value="ATPase_NBD"/>
</dbReference>
<accession>A0ABQ5QS50</accession>
<dbReference type="PRINTS" id="PR00301">
    <property type="entry name" value="HEATSHOCK70"/>
</dbReference>
<dbReference type="PROSITE" id="PS50082">
    <property type="entry name" value="WD_REPEATS_2"/>
    <property type="match status" value="2"/>
</dbReference>
<feature type="transmembrane region" description="Helical" evidence="10">
    <location>
        <begin position="435"/>
        <end position="452"/>
    </location>
</feature>
<comment type="caution">
    <text evidence="11">The sequence shown here is derived from an EMBL/GenBank/DDBJ whole genome shotgun (WGS) entry which is preliminary data.</text>
</comment>
<keyword evidence="3" id="KW-0677">Repeat</keyword>
<evidence type="ECO:0000256" key="6">
    <source>
        <dbReference type="ARBA" id="ARBA00023016"/>
    </source>
</evidence>
<dbReference type="Pfam" id="PF00012">
    <property type="entry name" value="HSP70"/>
    <property type="match status" value="1"/>
</dbReference>
<feature type="transmembrane region" description="Helical" evidence="10">
    <location>
        <begin position="532"/>
        <end position="549"/>
    </location>
</feature>
<dbReference type="SUPFAM" id="SSF50978">
    <property type="entry name" value="WD40 repeat-like"/>
    <property type="match status" value="1"/>
</dbReference>
<dbReference type="Gene3D" id="3.90.640.10">
    <property type="entry name" value="Actin, Chain A, domain 4"/>
    <property type="match status" value="1"/>
</dbReference>
<dbReference type="InterPro" id="IPR036322">
    <property type="entry name" value="WD40_repeat_dom_sf"/>
</dbReference>
<dbReference type="InterPro" id="IPR001680">
    <property type="entry name" value="WD40_rpt"/>
</dbReference>
<sequence length="926" mass="96266">MVAAGGYRLGIDFGTSSTVAVLAIAGRPVVPLLFDSSPLLSSAVAVPADPALSDVDRPLLTGGDAERAALADPGAFEANPKRRVDDNVVWLGDREVPVPDLVGAVFDRVATEARRVAGTVPGDVVLTHPVAWGRSRLDVLAGAATRAGLAGVRLVAEPVAAAAYLTAVLGRQVRTGHCLIVYDLGAGTFDVSVVRRTPGGFEVVASGGLDDVGGLDLDAAVVGHARTLTASAADAWSRLDWPRTSTDQQARHQLWRGARAAKEQLSRHATAPLHVPLVGADLHLTREEFDKAAREPLGRTVELTVRVLRGSGVPPEQVDGLFLVGGASRVPLVATLLHRALRIAPIATEVPELVVAEGSLHAVAAAAVEPAPVEAPHIEPPQAEPPQAEPVHDEPVHDEPVRTPHVPVRIAGVVAVVGFAAAVAAHAAGAVRIDLLATGVGFVALAGGLLQAGTGGRRAWWALLPLTLLLLARPALVDTGHGTNPFAGLVGNVYDWRPLEVSPVDALAAILAVVAGLLCARRHPLPGWRRHAPLVLGAAAVANVLAYGWDRWQHLAGWPALVPPTTGWLTVAAALGLGVALATVPSRPAGEPGRPLSRPRALVAAGAALVVAVAGVIVAIQATPAFASRVIDAGGPVARVRYSPDGKVVAIVTATRAWWGPYRVELWETATGRKIATLGGTTSSETEVAFDRDSDEVFTSSYSGGVHRWRVATGEHLATLVERGTGQLALSPDGRTLAIAGPQVTLYDLEKSTATTILQNNDADDDAVAYDPSGKLLAVGSEGDLLLWDLAAGKEVARISAYQNGSVPRVYSVAFDPSDGSRVLTAGSDGAVRLWSVAANPPTLTYLSTPGEGPDLYEAEFSPDGRHVAFASGFDRKVHLWAAPDGPETVFDGHTDNTMCVAFSPDGQTLASGSRDGTVRLWQLPG</sequence>
<protein>
    <submittedName>
        <fullName evidence="11">Uncharacterized protein</fullName>
    </submittedName>
</protein>
<name>A0ABQ5QS50_9ACTN</name>
<keyword evidence="4" id="KW-0547">Nucleotide-binding</keyword>
<dbReference type="SUPFAM" id="SSF53067">
    <property type="entry name" value="Actin-like ATPase domain"/>
    <property type="match status" value="2"/>
</dbReference>
<feature type="transmembrane region" description="Helical" evidence="10">
    <location>
        <begin position="410"/>
        <end position="429"/>
    </location>
</feature>
<proteinExistence type="inferred from homology"/>
<organism evidence="11 12">
    <name type="scientific">Phytohabitans aurantiacus</name>
    <dbReference type="NCBI Taxonomy" id="3016789"/>
    <lineage>
        <taxon>Bacteria</taxon>
        <taxon>Bacillati</taxon>
        <taxon>Actinomycetota</taxon>
        <taxon>Actinomycetes</taxon>
        <taxon>Micromonosporales</taxon>
        <taxon>Micromonosporaceae</taxon>
    </lineage>
</organism>
<gene>
    <name evidence="11" type="ORF">Pa4123_20910</name>
</gene>